<dbReference type="STRING" id="198616.SAMN05216193_114140"/>
<dbReference type="InterPro" id="IPR018385">
    <property type="entry name" value="C4_dicarb_anaerob_car-like"/>
</dbReference>
<organism evidence="8 9">
    <name type="scientific">Pseudomonas jinjuensis</name>
    <dbReference type="NCBI Taxonomy" id="198616"/>
    <lineage>
        <taxon>Bacteria</taxon>
        <taxon>Pseudomonadati</taxon>
        <taxon>Pseudomonadota</taxon>
        <taxon>Gammaproteobacteria</taxon>
        <taxon>Pseudomonadales</taxon>
        <taxon>Pseudomonadaceae</taxon>
        <taxon>Pseudomonas</taxon>
    </lineage>
</organism>
<sequence length="482" mass="50761">MPTVHQHLGDPTPASTAQDSTGSRKSTPVNPAIILLVIVLLAVFLTYVVDSGTFRRDGIAVVPGSFATLEKDSSISQLWSFEPRSKDDAATRPVSLGEAFMAIPQGIEKRAGLIFMVLFIGGMFGVLNKVGTIELGLERLLGMTRGNLYVLVPCLMLMFSAGSTFMGLAKEYILIVPLMVAMANRMGLPNIIGLAIVAISVKVGYLGSISNPVVLGVAQPLVGLPVFSGLSMRVATYLVFLLVSIAFVLYSIRRLGFSGSAQFDFQAAPLGLRHGSILLALAVGIGFLVYASNRWHWKYPELSAYYLALSVAFAGLARLAPSDAAAAFVDGMKKVLMAGVLIGLATAVEIILSTGQVLDSIVQGLSSLMGDHGPLVSAYGMFFAQLGLDVLIPSTSGQAAVTMPIFGPLGQLSGVSAQSTVYAFLLGNGLTNLITPTSSGLLVLLATAQVGWGQWARFVLPLFLVFLVIALVLLSIAVSIGY</sequence>
<evidence type="ECO:0000256" key="5">
    <source>
        <dbReference type="ARBA" id="ARBA00023136"/>
    </source>
</evidence>
<comment type="subcellular location">
    <subcellularLocation>
        <location evidence="1">Cell membrane</location>
        <topology evidence="1">Multi-pass membrane protein</topology>
    </subcellularLocation>
</comment>
<feature type="transmembrane region" description="Helical" evidence="7">
    <location>
        <begin position="271"/>
        <end position="292"/>
    </location>
</feature>
<feature type="transmembrane region" description="Helical" evidence="7">
    <location>
        <begin position="458"/>
        <end position="480"/>
    </location>
</feature>
<dbReference type="PANTHER" id="PTHR43652">
    <property type="entry name" value="BASIC AMINO ACID ANTIPORTER YFCC-RELATED"/>
    <property type="match status" value="1"/>
</dbReference>
<feature type="transmembrane region" description="Helical" evidence="7">
    <location>
        <begin position="230"/>
        <end position="250"/>
    </location>
</feature>
<evidence type="ECO:0000256" key="1">
    <source>
        <dbReference type="ARBA" id="ARBA00004651"/>
    </source>
</evidence>
<dbReference type="Proteomes" id="UP000242957">
    <property type="component" value="Unassembled WGS sequence"/>
</dbReference>
<keyword evidence="5 7" id="KW-0472">Membrane</keyword>
<feature type="transmembrane region" description="Helical" evidence="7">
    <location>
        <begin position="335"/>
        <end position="358"/>
    </location>
</feature>
<feature type="transmembrane region" description="Helical" evidence="7">
    <location>
        <begin position="29"/>
        <end position="49"/>
    </location>
</feature>
<gene>
    <name evidence="8" type="ORF">SAMN05216193_114140</name>
</gene>
<keyword evidence="4 7" id="KW-1133">Transmembrane helix</keyword>
<dbReference type="GO" id="GO:0005886">
    <property type="term" value="C:plasma membrane"/>
    <property type="evidence" value="ECO:0007669"/>
    <property type="project" value="UniProtKB-SubCell"/>
</dbReference>
<feature type="compositionally biased region" description="Polar residues" evidence="6">
    <location>
        <begin position="13"/>
        <end position="26"/>
    </location>
</feature>
<feature type="transmembrane region" description="Helical" evidence="7">
    <location>
        <begin position="421"/>
        <end position="446"/>
    </location>
</feature>
<dbReference type="InterPro" id="IPR051679">
    <property type="entry name" value="DASS-Related_Transporters"/>
</dbReference>
<reference evidence="9" key="1">
    <citation type="submission" date="2016-10" db="EMBL/GenBank/DDBJ databases">
        <authorList>
            <person name="Varghese N."/>
            <person name="Submissions S."/>
        </authorList>
    </citation>
    <scope>NUCLEOTIDE SEQUENCE [LARGE SCALE GENOMIC DNA]</scope>
    <source>
        <strain evidence="9">JCM 21621</strain>
    </source>
</reference>
<evidence type="ECO:0000313" key="8">
    <source>
        <dbReference type="EMBL" id="SDO69969.1"/>
    </source>
</evidence>
<evidence type="ECO:0000256" key="7">
    <source>
        <dbReference type="SAM" id="Phobius"/>
    </source>
</evidence>
<protein>
    <submittedName>
        <fullName evidence="8">Uncharacterized membrane protein YfcC, ion transporter superfamily</fullName>
    </submittedName>
</protein>
<keyword evidence="9" id="KW-1185">Reference proteome</keyword>
<feature type="transmembrane region" description="Helical" evidence="7">
    <location>
        <begin position="304"/>
        <end position="328"/>
    </location>
</feature>
<name>A0A1H0LNZ1_9PSED</name>
<feature type="transmembrane region" description="Helical" evidence="7">
    <location>
        <begin position="111"/>
        <end position="128"/>
    </location>
</feature>
<dbReference type="PANTHER" id="PTHR43652:SF2">
    <property type="entry name" value="BASIC AMINO ACID ANTIPORTER YFCC-RELATED"/>
    <property type="match status" value="1"/>
</dbReference>
<dbReference type="Pfam" id="PF03606">
    <property type="entry name" value="DcuC"/>
    <property type="match status" value="1"/>
</dbReference>
<feature type="region of interest" description="Disordered" evidence="6">
    <location>
        <begin position="1"/>
        <end position="26"/>
    </location>
</feature>
<evidence type="ECO:0000256" key="2">
    <source>
        <dbReference type="ARBA" id="ARBA00022475"/>
    </source>
</evidence>
<keyword evidence="3 7" id="KW-0812">Transmembrane</keyword>
<dbReference type="AlphaFoldDB" id="A0A1H0LNZ1"/>
<keyword evidence="2" id="KW-1003">Cell membrane</keyword>
<evidence type="ECO:0000313" key="9">
    <source>
        <dbReference type="Proteomes" id="UP000242957"/>
    </source>
</evidence>
<feature type="transmembrane region" description="Helical" evidence="7">
    <location>
        <begin position="190"/>
        <end position="210"/>
    </location>
</feature>
<dbReference type="EMBL" id="FNIJ01000014">
    <property type="protein sequence ID" value="SDO69969.1"/>
    <property type="molecule type" value="Genomic_DNA"/>
</dbReference>
<feature type="transmembrane region" description="Helical" evidence="7">
    <location>
        <begin position="148"/>
        <end position="169"/>
    </location>
</feature>
<evidence type="ECO:0000256" key="4">
    <source>
        <dbReference type="ARBA" id="ARBA00022989"/>
    </source>
</evidence>
<dbReference type="OrthoDB" id="255482at2"/>
<accession>A0A1H0LNZ1</accession>
<proteinExistence type="predicted"/>
<evidence type="ECO:0000256" key="6">
    <source>
        <dbReference type="SAM" id="MobiDB-lite"/>
    </source>
</evidence>
<evidence type="ECO:0000256" key="3">
    <source>
        <dbReference type="ARBA" id="ARBA00022692"/>
    </source>
</evidence>